<evidence type="ECO:0000256" key="6">
    <source>
        <dbReference type="ARBA" id="ARBA00023136"/>
    </source>
</evidence>
<proteinExistence type="predicted"/>
<dbReference type="Pfam" id="PF13641">
    <property type="entry name" value="Glyco_tranf_2_3"/>
    <property type="match status" value="1"/>
</dbReference>
<dbReference type="PANTHER" id="PTHR43867:SF2">
    <property type="entry name" value="CELLULOSE SYNTHASE CATALYTIC SUBUNIT A [UDP-FORMING]"/>
    <property type="match status" value="1"/>
</dbReference>
<keyword evidence="9" id="KW-1185">Reference proteome</keyword>
<keyword evidence="3" id="KW-0808">Transferase</keyword>
<dbReference type="SUPFAM" id="SSF53448">
    <property type="entry name" value="Nucleotide-diphospho-sugar transferases"/>
    <property type="match status" value="1"/>
</dbReference>
<keyword evidence="4 7" id="KW-0812">Transmembrane</keyword>
<comment type="caution">
    <text evidence="8">The sequence shown here is derived from an EMBL/GenBank/DDBJ whole genome shotgun (WGS) entry which is preliminary data.</text>
</comment>
<reference evidence="8" key="1">
    <citation type="submission" date="2021-08" db="EMBL/GenBank/DDBJ databases">
        <title>WGS assembly of Ceratopteris richardii.</title>
        <authorList>
            <person name="Marchant D.B."/>
            <person name="Chen G."/>
            <person name="Jenkins J."/>
            <person name="Shu S."/>
            <person name="Leebens-Mack J."/>
            <person name="Grimwood J."/>
            <person name="Schmutz J."/>
            <person name="Soltis P."/>
            <person name="Soltis D."/>
            <person name="Chen Z.-H."/>
        </authorList>
    </citation>
    <scope>NUCLEOTIDE SEQUENCE</scope>
    <source>
        <strain evidence="8">Whitten #5841</strain>
        <tissue evidence="8">Leaf</tissue>
    </source>
</reference>
<dbReference type="CDD" id="cd06421">
    <property type="entry name" value="CESA_CelA_like"/>
    <property type="match status" value="1"/>
</dbReference>
<protein>
    <recommendedName>
        <fullName evidence="10">Cellulose synthase (UDP-forming)</fullName>
    </recommendedName>
</protein>
<evidence type="ECO:0000256" key="4">
    <source>
        <dbReference type="ARBA" id="ARBA00022692"/>
    </source>
</evidence>
<feature type="transmembrane region" description="Helical" evidence="7">
    <location>
        <begin position="470"/>
        <end position="489"/>
    </location>
</feature>
<evidence type="ECO:0000256" key="5">
    <source>
        <dbReference type="ARBA" id="ARBA00022989"/>
    </source>
</evidence>
<feature type="transmembrane region" description="Helical" evidence="7">
    <location>
        <begin position="70"/>
        <end position="92"/>
    </location>
</feature>
<gene>
    <name evidence="8" type="ORF">KP509_08G050100</name>
</gene>
<feature type="transmembrane region" description="Helical" evidence="7">
    <location>
        <begin position="560"/>
        <end position="576"/>
    </location>
</feature>
<evidence type="ECO:0000313" key="9">
    <source>
        <dbReference type="Proteomes" id="UP000825935"/>
    </source>
</evidence>
<evidence type="ECO:0000256" key="7">
    <source>
        <dbReference type="SAM" id="Phobius"/>
    </source>
</evidence>
<feature type="transmembrane region" description="Helical" evidence="7">
    <location>
        <begin position="112"/>
        <end position="134"/>
    </location>
</feature>
<dbReference type="Gene3D" id="3.90.550.10">
    <property type="entry name" value="Spore Coat Polysaccharide Biosynthesis Protein SpsA, Chain A"/>
    <property type="match status" value="1"/>
</dbReference>
<feature type="transmembrane region" description="Helical" evidence="7">
    <location>
        <begin position="655"/>
        <end position="676"/>
    </location>
</feature>
<evidence type="ECO:0008006" key="10">
    <source>
        <dbReference type="Google" id="ProtNLM"/>
    </source>
</evidence>
<dbReference type="InterPro" id="IPR050321">
    <property type="entry name" value="Glycosyltr_2/OpgH_subfam"/>
</dbReference>
<dbReference type="Proteomes" id="UP000825935">
    <property type="component" value="Chromosome 8"/>
</dbReference>
<name>A0A8T2U7W9_CERRI</name>
<dbReference type="InterPro" id="IPR029044">
    <property type="entry name" value="Nucleotide-diphossugar_trans"/>
</dbReference>
<feature type="transmembrane region" description="Helical" evidence="7">
    <location>
        <begin position="427"/>
        <end position="450"/>
    </location>
</feature>
<accession>A0A8T2U7W9</accession>
<dbReference type="PANTHER" id="PTHR43867">
    <property type="entry name" value="CELLULOSE SYNTHASE CATALYTIC SUBUNIT A [UDP-FORMING]"/>
    <property type="match status" value="1"/>
</dbReference>
<dbReference type="OrthoDB" id="1912067at2759"/>
<organism evidence="8 9">
    <name type="scientific">Ceratopteris richardii</name>
    <name type="common">Triangle waterfern</name>
    <dbReference type="NCBI Taxonomy" id="49495"/>
    <lineage>
        <taxon>Eukaryota</taxon>
        <taxon>Viridiplantae</taxon>
        <taxon>Streptophyta</taxon>
        <taxon>Embryophyta</taxon>
        <taxon>Tracheophyta</taxon>
        <taxon>Polypodiopsida</taxon>
        <taxon>Polypodiidae</taxon>
        <taxon>Polypodiales</taxon>
        <taxon>Pteridineae</taxon>
        <taxon>Pteridaceae</taxon>
        <taxon>Parkerioideae</taxon>
        <taxon>Ceratopteris</taxon>
    </lineage>
</organism>
<dbReference type="GO" id="GO:0016757">
    <property type="term" value="F:glycosyltransferase activity"/>
    <property type="evidence" value="ECO:0007669"/>
    <property type="project" value="UniProtKB-KW"/>
</dbReference>
<dbReference type="EMBL" id="CM035413">
    <property type="protein sequence ID" value="KAH7431472.1"/>
    <property type="molecule type" value="Genomic_DNA"/>
</dbReference>
<evidence type="ECO:0000256" key="2">
    <source>
        <dbReference type="ARBA" id="ARBA00022676"/>
    </source>
</evidence>
<dbReference type="AlphaFoldDB" id="A0A8T2U7W9"/>
<evidence type="ECO:0000256" key="3">
    <source>
        <dbReference type="ARBA" id="ARBA00022679"/>
    </source>
</evidence>
<evidence type="ECO:0000313" key="8">
    <source>
        <dbReference type="EMBL" id="KAH7431472.1"/>
    </source>
</evidence>
<keyword evidence="2" id="KW-0328">Glycosyltransferase</keyword>
<evidence type="ECO:0000256" key="1">
    <source>
        <dbReference type="ARBA" id="ARBA00004141"/>
    </source>
</evidence>
<keyword evidence="5 7" id="KW-1133">Transmembrane helix</keyword>
<keyword evidence="6 7" id="KW-0472">Membrane</keyword>
<dbReference type="OMA" id="HIAFIIM"/>
<dbReference type="GO" id="GO:0016020">
    <property type="term" value="C:membrane"/>
    <property type="evidence" value="ECO:0007669"/>
    <property type="project" value="UniProtKB-SubCell"/>
</dbReference>
<feature type="transmembrane region" description="Helical" evidence="7">
    <location>
        <begin position="596"/>
        <end position="619"/>
    </location>
</feature>
<sequence>MEVKDSSYQTHADDVKPLLTKPGENFIVEDNYKHHYTKLFSNTSSFKRKPGRRPSIPSSSILSVLLNHKLILHIFTSVLLVTYLTANINYLWFKLKLYYKELPFALGSPWTLIILACEVVYLICGLISAVDYLLPPVFNSPPTNAKTLHNNLMNFGSLDATLELTASKSYPTVDVMIPCCKEPTEIPQESILAALALNYPKSRFKVIVLDDGGDDGLKAFCETIRVESGNNQLLYLRRKKIPGVPHNFKCGNMNYGLKHSDAEYIVMMDADMILHPSFLSRLLPYIISSPQVSFVQIPQSFYNLPEGDPLNDACGFFYDRTLVHRNTLGCATCVGTGCIFRRKHLDEIGGLQPQSITEDTITAYTLFNRGYRCAYVNEKLQIGLVPWTFEGFMKQRERWGQGAVQQLAATWRDMLGRRSKLNILQKVCYFWHTGYYFMSIPNVILVLTLWSALAFRLNLVIGNDEDNKTLLSYIAVYLLSWRLFWYAVWMEVPQSIQSRNRDESSFWWMTPFFVRMIVDSTFNFKKTFNFVPTSNIDQAAARGKAKQHIWMKKLNEFKHVQVHIAFIIMAISAVLIRSSTTITSYGLLDCREGLTFLGLSIFVLSVCVHMSVPLIHILWPTGFRPEQRKSLLKYDSTGVPTFDPSKVMPKWHPSVLLFELVSFVNIGFWIFIFWAANTDAFARFCPRRTVSL</sequence>
<comment type="subcellular location">
    <subcellularLocation>
        <location evidence="1">Membrane</location>
        <topology evidence="1">Multi-pass membrane protein</topology>
    </subcellularLocation>
</comment>